<dbReference type="EMBL" id="JBHSNO010000015">
    <property type="protein sequence ID" value="MFC5591106.1"/>
    <property type="molecule type" value="Genomic_DNA"/>
</dbReference>
<dbReference type="PANTHER" id="PTHR43267:SF1">
    <property type="entry name" value="TRNA THREONYLCARBAMOYLADENOSINE DEHYDRATASE"/>
    <property type="match status" value="1"/>
</dbReference>
<organism evidence="2 3">
    <name type="scientific">Sporosarcina soli</name>
    <dbReference type="NCBI Taxonomy" id="334736"/>
    <lineage>
        <taxon>Bacteria</taxon>
        <taxon>Bacillati</taxon>
        <taxon>Bacillota</taxon>
        <taxon>Bacilli</taxon>
        <taxon>Bacillales</taxon>
        <taxon>Caryophanaceae</taxon>
        <taxon>Sporosarcina</taxon>
    </lineage>
</organism>
<dbReference type="InterPro" id="IPR000594">
    <property type="entry name" value="ThiF_NAD_FAD-bd"/>
</dbReference>
<dbReference type="Proteomes" id="UP001596109">
    <property type="component" value="Unassembled WGS sequence"/>
</dbReference>
<dbReference type="PANTHER" id="PTHR43267">
    <property type="entry name" value="TRNA THREONYLCARBAMOYLADENOSINE DEHYDRATASE"/>
    <property type="match status" value="1"/>
</dbReference>
<sequence>MLHQFSRNELAIGTEGVKRMKDTTVAILGVGGVGSFAAEACARSGIGRIILVDKDNVDITNVNRQLVAYLSTVGRSKTEIMQERIADINKDCEVISLHMFYTEETYEEFFSYEPDYVIDASDTISYKIHLIKECVARGVKIISSMGAANKMDPTRFQIADISKTHTDPIAKVIRLRLRKEGIRKGVPVVFSDESPIVVREDVVGTVGKPDAQIRKAKMPPASNAYVPSVAGLVCASWVMNDIVSDIHIERVKDKK</sequence>
<keyword evidence="2" id="KW-0548">Nucleotidyltransferase</keyword>
<evidence type="ECO:0000259" key="1">
    <source>
        <dbReference type="Pfam" id="PF00899"/>
    </source>
</evidence>
<accession>A0ABW0TNR8</accession>
<dbReference type="InterPro" id="IPR045886">
    <property type="entry name" value="ThiF/MoeB/HesA"/>
</dbReference>
<name>A0ABW0TNR8_9BACL</name>
<keyword evidence="3" id="KW-1185">Reference proteome</keyword>
<evidence type="ECO:0000313" key="2">
    <source>
        <dbReference type="EMBL" id="MFC5591106.1"/>
    </source>
</evidence>
<dbReference type="Pfam" id="PF00899">
    <property type="entry name" value="ThiF"/>
    <property type="match status" value="1"/>
</dbReference>
<proteinExistence type="predicted"/>
<gene>
    <name evidence="2" type="ORF">ACFPRA_19685</name>
</gene>
<dbReference type="InterPro" id="IPR035985">
    <property type="entry name" value="Ubiquitin-activating_enz"/>
</dbReference>
<reference evidence="3" key="1">
    <citation type="journal article" date="2019" name="Int. J. Syst. Evol. Microbiol.">
        <title>The Global Catalogue of Microorganisms (GCM) 10K type strain sequencing project: providing services to taxonomists for standard genome sequencing and annotation.</title>
        <authorList>
            <consortium name="The Broad Institute Genomics Platform"/>
            <consortium name="The Broad Institute Genome Sequencing Center for Infectious Disease"/>
            <person name="Wu L."/>
            <person name="Ma J."/>
        </authorList>
    </citation>
    <scope>NUCLEOTIDE SEQUENCE [LARGE SCALE GENOMIC DNA]</scope>
    <source>
        <strain evidence="3">CGMCC 4.1434</strain>
    </source>
</reference>
<feature type="domain" description="THIF-type NAD/FAD binding fold" evidence="1">
    <location>
        <begin position="6"/>
        <end position="157"/>
    </location>
</feature>
<keyword evidence="2" id="KW-0808">Transferase</keyword>
<dbReference type="Gene3D" id="3.40.50.720">
    <property type="entry name" value="NAD(P)-binding Rossmann-like Domain"/>
    <property type="match status" value="1"/>
</dbReference>
<dbReference type="GO" id="GO:0016779">
    <property type="term" value="F:nucleotidyltransferase activity"/>
    <property type="evidence" value="ECO:0007669"/>
    <property type="project" value="UniProtKB-KW"/>
</dbReference>
<evidence type="ECO:0000313" key="3">
    <source>
        <dbReference type="Proteomes" id="UP001596109"/>
    </source>
</evidence>
<dbReference type="RefSeq" id="WP_381438473.1">
    <property type="nucleotide sequence ID" value="NZ_JBHSNO010000015.1"/>
</dbReference>
<comment type="caution">
    <text evidence="2">The sequence shown here is derived from an EMBL/GenBank/DDBJ whole genome shotgun (WGS) entry which is preliminary data.</text>
</comment>
<dbReference type="SUPFAM" id="SSF69572">
    <property type="entry name" value="Activating enzymes of the ubiquitin-like proteins"/>
    <property type="match status" value="1"/>
</dbReference>
<dbReference type="CDD" id="cd00755">
    <property type="entry name" value="YgdL_like"/>
    <property type="match status" value="1"/>
</dbReference>
<protein>
    <submittedName>
        <fullName evidence="2">ThiF family adenylyltransferase</fullName>
    </submittedName>
</protein>